<dbReference type="Gene3D" id="3.90.226.10">
    <property type="entry name" value="2-enoyl-CoA Hydratase, Chain A, domain 1"/>
    <property type="match status" value="2"/>
</dbReference>
<dbReference type="NCBIfam" id="TIGR00706">
    <property type="entry name" value="SppA_dom"/>
    <property type="match status" value="1"/>
</dbReference>
<accession>A0A078M805</accession>
<dbReference type="HOGENOM" id="CLU_046540_0_1_9"/>
<dbReference type="eggNOG" id="COG0616">
    <property type="taxonomic scope" value="Bacteria"/>
</dbReference>
<organism evidence="6 7">
    <name type="scientific">Jeotgalicoccus saudimassiliensis</name>
    <dbReference type="NCBI Taxonomy" id="1461582"/>
    <lineage>
        <taxon>Bacteria</taxon>
        <taxon>Bacillati</taxon>
        <taxon>Bacillota</taxon>
        <taxon>Bacilli</taxon>
        <taxon>Bacillales</taxon>
        <taxon>Staphylococcaceae</taxon>
        <taxon>Jeotgalicoccus</taxon>
    </lineage>
</organism>
<keyword evidence="7" id="KW-1185">Reference proteome</keyword>
<dbReference type="InterPro" id="IPR029045">
    <property type="entry name" value="ClpP/crotonase-like_dom_sf"/>
</dbReference>
<keyword evidence="4" id="KW-0720">Serine protease</keyword>
<dbReference type="PANTHER" id="PTHR42987">
    <property type="entry name" value="PEPTIDASE S49"/>
    <property type="match status" value="1"/>
</dbReference>
<sequence>MKRIIALVSAIALVVLGLGASFMTSLWASDWEDLFNEFSGADAPVSQVLEQGDAGNKIAVVNFEGVIQDTGTTGSGMFGAEGYDHQMTIQALKDIAADDTYSAVLLNVNSPGGGVFESAEIHKHLMAVKESGKTIYSSMGNMAASGGYYVSAPADQIFATSETITGSIGVIMQSMNYTELAENVGISFDVYKSGKMKDMMSASREATDEEQEYLQEIVDTMFQDFVDVVADGRGMSEKEVRKLADGRIYLGGEAIENGLVDQEGYFDDALAALKEEIGGSPQVVEFGGVPTAAFPFGVKIQNALESITGGGEVKMVQELINNRQGAEPMYLYE</sequence>
<dbReference type="Proteomes" id="UP000044136">
    <property type="component" value="Unassembled WGS sequence"/>
</dbReference>
<dbReference type="CDD" id="cd07023">
    <property type="entry name" value="S49_Sppa_N_C"/>
    <property type="match status" value="1"/>
</dbReference>
<dbReference type="PANTHER" id="PTHR42987:SF7">
    <property type="entry name" value="SIGNAL PEPTIDE PEPTIDASE SPPA-RELATED"/>
    <property type="match status" value="1"/>
</dbReference>
<feature type="domain" description="Peptidase S49" evidence="5">
    <location>
        <begin position="129"/>
        <end position="276"/>
    </location>
</feature>
<evidence type="ECO:0000256" key="3">
    <source>
        <dbReference type="ARBA" id="ARBA00022801"/>
    </source>
</evidence>
<dbReference type="InterPro" id="IPR047272">
    <property type="entry name" value="S49_SppA_C"/>
</dbReference>
<keyword evidence="2" id="KW-0645">Protease</keyword>
<dbReference type="OrthoDB" id="9764363at2"/>
<evidence type="ECO:0000256" key="2">
    <source>
        <dbReference type="ARBA" id="ARBA00022670"/>
    </source>
</evidence>
<evidence type="ECO:0000256" key="1">
    <source>
        <dbReference type="ARBA" id="ARBA00008683"/>
    </source>
</evidence>
<dbReference type="EMBL" id="CCSE01000001">
    <property type="protein sequence ID" value="CEA00786.1"/>
    <property type="molecule type" value="Genomic_DNA"/>
</dbReference>
<dbReference type="InterPro" id="IPR004635">
    <property type="entry name" value="Pept_S49_SppA"/>
</dbReference>
<protein>
    <submittedName>
        <fullName evidence="6">Putative signal peptide peptidase SppA</fullName>
    </submittedName>
</protein>
<comment type="similarity">
    <text evidence="1">Belongs to the peptidase S49 family.</text>
</comment>
<dbReference type="SUPFAM" id="SSF52096">
    <property type="entry name" value="ClpP/crotonase"/>
    <property type="match status" value="1"/>
</dbReference>
<dbReference type="GO" id="GO:0006508">
    <property type="term" value="P:proteolysis"/>
    <property type="evidence" value="ECO:0007669"/>
    <property type="project" value="UniProtKB-KW"/>
</dbReference>
<dbReference type="InterPro" id="IPR002142">
    <property type="entry name" value="Peptidase_S49"/>
</dbReference>
<name>A0A078M805_9STAP</name>
<proteinExistence type="inferred from homology"/>
<dbReference type="AlphaFoldDB" id="A0A078M805"/>
<evidence type="ECO:0000256" key="4">
    <source>
        <dbReference type="ARBA" id="ARBA00022825"/>
    </source>
</evidence>
<dbReference type="STRING" id="1461582.BN1048_01082"/>
<reference evidence="6 7" key="1">
    <citation type="submission" date="2014-07" db="EMBL/GenBank/DDBJ databases">
        <authorList>
            <person name="Urmite Genomes Urmite Genomes"/>
        </authorList>
    </citation>
    <scope>NUCLEOTIDE SEQUENCE [LARGE SCALE GENOMIC DNA]</scope>
    <source>
        <strain evidence="6 7">13MG44_air</strain>
    </source>
</reference>
<evidence type="ECO:0000259" key="5">
    <source>
        <dbReference type="Pfam" id="PF01343"/>
    </source>
</evidence>
<keyword evidence="3" id="KW-0378">Hydrolase</keyword>
<evidence type="ECO:0000313" key="7">
    <source>
        <dbReference type="Proteomes" id="UP000044136"/>
    </source>
</evidence>
<evidence type="ECO:0000313" key="6">
    <source>
        <dbReference type="EMBL" id="CEA00786.1"/>
    </source>
</evidence>
<dbReference type="RefSeq" id="WP_035809219.1">
    <property type="nucleotide sequence ID" value="NZ_CCSE01000001.1"/>
</dbReference>
<dbReference type="Pfam" id="PF01343">
    <property type="entry name" value="Peptidase_S49"/>
    <property type="match status" value="1"/>
</dbReference>
<gene>
    <name evidence="6" type="primary">sppA</name>
    <name evidence="6" type="ORF">BN1048_01082</name>
</gene>
<dbReference type="GO" id="GO:0008236">
    <property type="term" value="F:serine-type peptidase activity"/>
    <property type="evidence" value="ECO:0007669"/>
    <property type="project" value="UniProtKB-KW"/>
</dbReference>